<feature type="region of interest" description="Disordered" evidence="1">
    <location>
        <begin position="1"/>
        <end position="30"/>
    </location>
</feature>
<feature type="compositionally biased region" description="Basic and acidic residues" evidence="1">
    <location>
        <begin position="1"/>
        <end position="18"/>
    </location>
</feature>
<comment type="caution">
    <text evidence="2">The sequence shown here is derived from an EMBL/GenBank/DDBJ whole genome shotgun (WGS) entry which is preliminary data.</text>
</comment>
<evidence type="ECO:0000256" key="1">
    <source>
        <dbReference type="SAM" id="MobiDB-lite"/>
    </source>
</evidence>
<protein>
    <submittedName>
        <fullName evidence="2">Uncharacterized protein</fullName>
    </submittedName>
</protein>
<reference evidence="2" key="1">
    <citation type="journal article" date="2022" name="bioRxiv">
        <title>Sequencing and chromosome-scale assembly of the giantPleurodeles waltlgenome.</title>
        <authorList>
            <person name="Brown T."/>
            <person name="Elewa A."/>
            <person name="Iarovenko S."/>
            <person name="Subramanian E."/>
            <person name="Araus A.J."/>
            <person name="Petzold A."/>
            <person name="Susuki M."/>
            <person name="Suzuki K.-i.T."/>
            <person name="Hayashi T."/>
            <person name="Toyoda A."/>
            <person name="Oliveira C."/>
            <person name="Osipova E."/>
            <person name="Leigh N.D."/>
            <person name="Simon A."/>
            <person name="Yun M.H."/>
        </authorList>
    </citation>
    <scope>NUCLEOTIDE SEQUENCE</scope>
    <source>
        <strain evidence="2">20211129_DDA</strain>
        <tissue evidence="2">Liver</tissue>
    </source>
</reference>
<dbReference type="EMBL" id="JANPWB010000016">
    <property type="protein sequence ID" value="KAJ1081107.1"/>
    <property type="molecule type" value="Genomic_DNA"/>
</dbReference>
<dbReference type="Proteomes" id="UP001066276">
    <property type="component" value="Chromosome 12"/>
</dbReference>
<proteinExistence type="predicted"/>
<gene>
    <name evidence="2" type="ORF">NDU88_001291</name>
</gene>
<evidence type="ECO:0000313" key="3">
    <source>
        <dbReference type="Proteomes" id="UP001066276"/>
    </source>
</evidence>
<dbReference type="AlphaFoldDB" id="A0AAV7KSJ6"/>
<accession>A0AAV7KSJ6</accession>
<evidence type="ECO:0000313" key="2">
    <source>
        <dbReference type="EMBL" id="KAJ1081107.1"/>
    </source>
</evidence>
<name>A0AAV7KSJ6_PLEWA</name>
<organism evidence="2 3">
    <name type="scientific">Pleurodeles waltl</name>
    <name type="common">Iberian ribbed newt</name>
    <dbReference type="NCBI Taxonomy" id="8319"/>
    <lineage>
        <taxon>Eukaryota</taxon>
        <taxon>Metazoa</taxon>
        <taxon>Chordata</taxon>
        <taxon>Craniata</taxon>
        <taxon>Vertebrata</taxon>
        <taxon>Euteleostomi</taxon>
        <taxon>Amphibia</taxon>
        <taxon>Batrachia</taxon>
        <taxon>Caudata</taxon>
        <taxon>Salamandroidea</taxon>
        <taxon>Salamandridae</taxon>
        <taxon>Pleurodelinae</taxon>
        <taxon>Pleurodeles</taxon>
    </lineage>
</organism>
<keyword evidence="3" id="KW-1185">Reference proteome</keyword>
<sequence length="85" mass="9817">MSKEDRIQEERVRTSLQERRRRRRRNTKLPATLQEKRGILRCILGPVNGNQAGWCFEKSIQLEEPNLSLGELEVVLSGVVPGCMR</sequence>